<evidence type="ECO:0000256" key="2">
    <source>
        <dbReference type="SAM" id="Phobius"/>
    </source>
</evidence>
<proteinExistence type="predicted"/>
<organism evidence="3 4">
    <name type="scientific">Hydrogenispora ethanolica</name>
    <dbReference type="NCBI Taxonomy" id="1082276"/>
    <lineage>
        <taxon>Bacteria</taxon>
        <taxon>Bacillati</taxon>
        <taxon>Bacillota</taxon>
        <taxon>Hydrogenispora</taxon>
    </lineage>
</organism>
<name>A0A4R1SED3_HYDET</name>
<dbReference type="AlphaFoldDB" id="A0A4R1SED3"/>
<keyword evidence="2" id="KW-0812">Transmembrane</keyword>
<dbReference type="Proteomes" id="UP000295008">
    <property type="component" value="Unassembled WGS sequence"/>
</dbReference>
<feature type="transmembrane region" description="Helical" evidence="2">
    <location>
        <begin position="233"/>
        <end position="252"/>
    </location>
</feature>
<protein>
    <submittedName>
        <fullName evidence="3">Uncharacterized protein</fullName>
    </submittedName>
</protein>
<keyword evidence="2" id="KW-0472">Membrane</keyword>
<feature type="coiled-coil region" evidence="1">
    <location>
        <begin position="142"/>
        <end position="169"/>
    </location>
</feature>
<dbReference type="EMBL" id="SLUN01000001">
    <property type="protein sequence ID" value="TCL77032.1"/>
    <property type="molecule type" value="Genomic_DNA"/>
</dbReference>
<evidence type="ECO:0000313" key="3">
    <source>
        <dbReference type="EMBL" id="TCL77032.1"/>
    </source>
</evidence>
<accession>A0A4R1SED3</accession>
<gene>
    <name evidence="3" type="ORF">EDC14_1001317</name>
</gene>
<evidence type="ECO:0000313" key="4">
    <source>
        <dbReference type="Proteomes" id="UP000295008"/>
    </source>
</evidence>
<evidence type="ECO:0000256" key="1">
    <source>
        <dbReference type="SAM" id="Coils"/>
    </source>
</evidence>
<keyword evidence="2" id="KW-1133">Transmembrane helix</keyword>
<sequence length="253" mass="28416">MNSDITVPERLEIEKNARLSGEFRASVSNSIAKLKEISSQSLSIKTQGKWDSFWNKSENIKSLAGNVGEVVTIQQKTFDLIMFLFAISGAMKQEYDLVLQSISEIQNNATDGELLSNLLTVKKAVVEMKTKQETIDSLVTFSNDLRDSLEELNRSLASLSHDYARWKNAFSQQCQSLREKQEEEGNQLRRLLRSLDLSNQQRLNELQTAFKQAAAASAPTPRPLSPPRNNRQWLLPGIAILLSLVAIGVHFIP</sequence>
<keyword evidence="4" id="KW-1185">Reference proteome</keyword>
<keyword evidence="1" id="KW-0175">Coiled coil</keyword>
<reference evidence="3 4" key="1">
    <citation type="submission" date="2019-03" db="EMBL/GenBank/DDBJ databases">
        <title>Genomic Encyclopedia of Type Strains, Phase IV (KMG-IV): sequencing the most valuable type-strain genomes for metagenomic binning, comparative biology and taxonomic classification.</title>
        <authorList>
            <person name="Goeker M."/>
        </authorList>
    </citation>
    <scope>NUCLEOTIDE SEQUENCE [LARGE SCALE GENOMIC DNA]</scope>
    <source>
        <strain evidence="3 4">LX-B</strain>
    </source>
</reference>
<comment type="caution">
    <text evidence="3">The sequence shown here is derived from an EMBL/GenBank/DDBJ whole genome shotgun (WGS) entry which is preliminary data.</text>
</comment>
<dbReference type="RefSeq" id="WP_132012418.1">
    <property type="nucleotide sequence ID" value="NZ_SLUN01000001.1"/>
</dbReference>